<keyword evidence="4" id="KW-1185">Reference proteome</keyword>
<dbReference type="RefSeq" id="WP_066084569.1">
    <property type="nucleotide sequence ID" value="NZ_CP017476.1"/>
</dbReference>
<dbReference type="PROSITE" id="PS51186">
    <property type="entry name" value="GNAT"/>
    <property type="match status" value="1"/>
</dbReference>
<name>A0A170AKX7_9BURK</name>
<evidence type="ECO:0000259" key="1">
    <source>
        <dbReference type="PROSITE" id="PS51186"/>
    </source>
</evidence>
<dbReference type="KEGG" id="hyl:LPB072_14230"/>
<dbReference type="Proteomes" id="UP000185680">
    <property type="component" value="Chromosome"/>
</dbReference>
<protein>
    <submittedName>
        <fullName evidence="2 3">Acetyltransferase</fullName>
    </submittedName>
</protein>
<dbReference type="InterPro" id="IPR016181">
    <property type="entry name" value="Acyl_CoA_acyltransferase"/>
</dbReference>
<evidence type="ECO:0000313" key="5">
    <source>
        <dbReference type="Proteomes" id="UP000185680"/>
    </source>
</evidence>
<dbReference type="Gene3D" id="3.40.630.30">
    <property type="match status" value="1"/>
</dbReference>
<dbReference type="EMBL" id="CP017476">
    <property type="protein sequence ID" value="AOW13827.1"/>
    <property type="molecule type" value="Genomic_DNA"/>
</dbReference>
<proteinExistence type="predicted"/>
<dbReference type="AlphaFoldDB" id="A0A170AKX7"/>
<dbReference type="GO" id="GO:0016747">
    <property type="term" value="F:acyltransferase activity, transferring groups other than amino-acyl groups"/>
    <property type="evidence" value="ECO:0007669"/>
    <property type="project" value="InterPro"/>
</dbReference>
<dbReference type="SUPFAM" id="SSF55729">
    <property type="entry name" value="Acyl-CoA N-acyltransferases (Nat)"/>
    <property type="match status" value="1"/>
</dbReference>
<evidence type="ECO:0000313" key="2">
    <source>
        <dbReference type="EMBL" id="AOW13827.1"/>
    </source>
</evidence>
<reference evidence="2 5" key="2">
    <citation type="submission" date="2016-10" db="EMBL/GenBank/DDBJ databases">
        <title>Hydorgenophaga sp. LPB0072 isolated from gastropod.</title>
        <authorList>
            <person name="Kim E."/>
            <person name="Yi H."/>
        </authorList>
    </citation>
    <scope>NUCLEOTIDE SEQUENCE [LARGE SCALE GENOMIC DNA]</scope>
    <source>
        <strain evidence="2 5">LPB0072</strain>
    </source>
</reference>
<dbReference type="Pfam" id="PF00583">
    <property type="entry name" value="Acetyltransf_1"/>
    <property type="match status" value="1"/>
</dbReference>
<dbReference type="Proteomes" id="UP000185657">
    <property type="component" value="Unassembled WGS sequence"/>
</dbReference>
<gene>
    <name evidence="2" type="ORF">LPB072_14230</name>
    <name evidence="3" type="ORF">LPB72_01585</name>
</gene>
<reference evidence="3 4" key="1">
    <citation type="submission" date="2016-02" db="EMBL/GenBank/DDBJ databases">
        <title>Draft genome sequence of Hydrogenophaga sp. LPB0072.</title>
        <authorList>
            <person name="Shin S.-K."/>
            <person name="Yi H."/>
        </authorList>
    </citation>
    <scope>NUCLEOTIDE SEQUENCE [LARGE SCALE GENOMIC DNA]</scope>
    <source>
        <strain evidence="3 4">LPB0072</strain>
    </source>
</reference>
<dbReference type="STRING" id="1763535.LPB072_14230"/>
<organism evidence="2 5">
    <name type="scientific">Hydrogenophaga crassostreae</name>
    <dbReference type="NCBI Taxonomy" id="1763535"/>
    <lineage>
        <taxon>Bacteria</taxon>
        <taxon>Pseudomonadati</taxon>
        <taxon>Pseudomonadota</taxon>
        <taxon>Betaproteobacteria</taxon>
        <taxon>Burkholderiales</taxon>
        <taxon>Comamonadaceae</taxon>
        <taxon>Hydrogenophaga</taxon>
    </lineage>
</organism>
<evidence type="ECO:0000313" key="4">
    <source>
        <dbReference type="Proteomes" id="UP000185657"/>
    </source>
</evidence>
<accession>A0A170AKX7</accession>
<dbReference type="InterPro" id="IPR000182">
    <property type="entry name" value="GNAT_dom"/>
</dbReference>
<dbReference type="CDD" id="cd04301">
    <property type="entry name" value="NAT_SF"/>
    <property type="match status" value="1"/>
</dbReference>
<dbReference type="OrthoDB" id="9792436at2"/>
<keyword evidence="2" id="KW-0808">Transferase</keyword>
<feature type="domain" description="N-acetyltransferase" evidence="1">
    <location>
        <begin position="5"/>
        <end position="148"/>
    </location>
</feature>
<dbReference type="EMBL" id="LVWD01000001">
    <property type="protein sequence ID" value="OAD44209.1"/>
    <property type="molecule type" value="Genomic_DNA"/>
</dbReference>
<sequence>MTGSATFTPYSPTDKLACLGLFDANCPAFFAPNERLDYEGFLDGNPLNYELCLIDGRIAGAFGLMGDGLQAKSLNWILLDPGSHGKGIGSAIMMRITDGGRASGVSLVTIAASHKSAPFFAKFGAAERSTIEDGWGPGMHRIDMELRI</sequence>
<evidence type="ECO:0000313" key="3">
    <source>
        <dbReference type="EMBL" id="OAD44209.1"/>
    </source>
</evidence>